<dbReference type="Proteomes" id="UP000625574">
    <property type="component" value="Unassembled WGS sequence"/>
</dbReference>
<organism evidence="2 3">
    <name type="scientific">Corynebacterium marambiense</name>
    <dbReference type="NCBI Taxonomy" id="2765364"/>
    <lineage>
        <taxon>Bacteria</taxon>
        <taxon>Bacillati</taxon>
        <taxon>Actinomycetota</taxon>
        <taxon>Actinomycetes</taxon>
        <taxon>Mycobacteriales</taxon>
        <taxon>Corynebacteriaceae</taxon>
        <taxon>Corynebacterium</taxon>
    </lineage>
</organism>
<dbReference type="InterPro" id="IPR023902">
    <property type="entry name" value="Sporulation_SdpA"/>
</dbReference>
<dbReference type="NCBIfam" id="TIGR04034">
    <property type="entry name" value="export_SdpA"/>
    <property type="match status" value="1"/>
</dbReference>
<keyword evidence="1" id="KW-0732">Signal</keyword>
<accession>A0ABS0VU71</accession>
<gene>
    <name evidence="2" type="ORF">JDV76_04855</name>
</gene>
<dbReference type="Pfam" id="PF17418">
    <property type="entry name" value="SdpA"/>
    <property type="match status" value="1"/>
</dbReference>
<dbReference type="EMBL" id="JAEIOT010000005">
    <property type="protein sequence ID" value="MBI9000299.1"/>
    <property type="molecule type" value="Genomic_DNA"/>
</dbReference>
<dbReference type="RefSeq" id="WP_198735736.1">
    <property type="nucleotide sequence ID" value="NZ_JAEIOT010000005.1"/>
</dbReference>
<feature type="chain" id="PRO_5047250114" evidence="1">
    <location>
        <begin position="25"/>
        <end position="180"/>
    </location>
</feature>
<name>A0ABS0VU71_9CORY</name>
<protein>
    <submittedName>
        <fullName evidence="2">SdpA family antimicrobial peptide system protein</fullName>
    </submittedName>
</protein>
<evidence type="ECO:0000313" key="3">
    <source>
        <dbReference type="Proteomes" id="UP000625574"/>
    </source>
</evidence>
<keyword evidence="3" id="KW-1185">Reference proteome</keyword>
<feature type="signal peptide" evidence="1">
    <location>
        <begin position="1"/>
        <end position="24"/>
    </location>
</feature>
<reference evidence="2 3" key="1">
    <citation type="submission" date="2020-12" db="EMBL/GenBank/DDBJ databases">
        <title>Genome public.</title>
        <authorList>
            <person name="Sun Q."/>
        </authorList>
    </citation>
    <scope>NUCLEOTIDE SEQUENCE [LARGE SCALE GENOMIC DNA]</scope>
    <source>
        <strain evidence="2 3">CCM 8864</strain>
    </source>
</reference>
<evidence type="ECO:0000256" key="1">
    <source>
        <dbReference type="SAM" id="SignalP"/>
    </source>
</evidence>
<proteinExistence type="predicted"/>
<comment type="caution">
    <text evidence="2">The sequence shown here is derived from an EMBL/GenBank/DDBJ whole genome shotgun (WGS) entry which is preliminary data.</text>
</comment>
<evidence type="ECO:0000313" key="2">
    <source>
        <dbReference type="EMBL" id="MBI9000299.1"/>
    </source>
</evidence>
<sequence length="180" mass="20344">MTKKFSFVLAFAVFLTFNLAGLFAGIPTNAAASRQQDSLHRFLYTFAPQNWAYFTKDPESSELIVVDGDSLQSLMRTPQNRPSNYFGISRNQRAQGPEVAMLVSEIPDDKWRDCVDNFSSCLKDAQKITPEEIRNTSSLQTICGDVIITLSHITPWSYRSLTTDEHRIEKAAKVRVICDD</sequence>